<dbReference type="Pfam" id="PF04195">
    <property type="entry name" value="Transposase_28"/>
    <property type="match status" value="1"/>
</dbReference>
<dbReference type="STRING" id="981085.W9R0M1"/>
<accession>W9R0M1</accession>
<dbReference type="AlphaFoldDB" id="W9R0M1"/>
<protein>
    <recommendedName>
        <fullName evidence="1">Transposase (putative) gypsy type domain-containing protein</fullName>
    </recommendedName>
</protein>
<organism evidence="2 3">
    <name type="scientific">Morus notabilis</name>
    <dbReference type="NCBI Taxonomy" id="981085"/>
    <lineage>
        <taxon>Eukaryota</taxon>
        <taxon>Viridiplantae</taxon>
        <taxon>Streptophyta</taxon>
        <taxon>Embryophyta</taxon>
        <taxon>Tracheophyta</taxon>
        <taxon>Spermatophyta</taxon>
        <taxon>Magnoliopsida</taxon>
        <taxon>eudicotyledons</taxon>
        <taxon>Gunneridae</taxon>
        <taxon>Pentapetalae</taxon>
        <taxon>rosids</taxon>
        <taxon>fabids</taxon>
        <taxon>Rosales</taxon>
        <taxon>Moraceae</taxon>
        <taxon>Moreae</taxon>
        <taxon>Morus</taxon>
    </lineage>
</organism>
<gene>
    <name evidence="2" type="ORF">L484_008711</name>
</gene>
<sequence>MANTENPINTEHVALLSQNDIDDSRLKFSIPAGVRLRIPSAVDLPSQPNRGEICLHMLAFECGLRLPFHPFFRTVLAHFGLAPTQLSLNVWMHMAGAVILWRICSEEKDHITLDEFNFCYKFHYRGKTERWHLRPTDNRLLVLDCPKFVPKHWQKGVLFA</sequence>
<dbReference type="EMBL" id="KE344457">
    <property type="protein sequence ID" value="EXB62861.1"/>
    <property type="molecule type" value="Genomic_DNA"/>
</dbReference>
<dbReference type="Proteomes" id="UP000030645">
    <property type="component" value="Unassembled WGS sequence"/>
</dbReference>
<evidence type="ECO:0000313" key="2">
    <source>
        <dbReference type="EMBL" id="EXB62861.1"/>
    </source>
</evidence>
<dbReference type="InterPro" id="IPR007321">
    <property type="entry name" value="Transposase_28"/>
</dbReference>
<evidence type="ECO:0000259" key="1">
    <source>
        <dbReference type="Pfam" id="PF04195"/>
    </source>
</evidence>
<feature type="domain" description="Transposase (putative) gypsy type" evidence="1">
    <location>
        <begin position="53"/>
        <end position="100"/>
    </location>
</feature>
<reference evidence="3" key="1">
    <citation type="submission" date="2013-01" db="EMBL/GenBank/DDBJ databases">
        <title>Draft Genome Sequence of a Mulberry Tree, Morus notabilis C.K. Schneid.</title>
        <authorList>
            <person name="He N."/>
            <person name="Zhao S."/>
        </authorList>
    </citation>
    <scope>NUCLEOTIDE SEQUENCE</scope>
</reference>
<name>W9R0M1_9ROSA</name>
<proteinExistence type="predicted"/>
<evidence type="ECO:0000313" key="3">
    <source>
        <dbReference type="Proteomes" id="UP000030645"/>
    </source>
</evidence>
<keyword evidence="3" id="KW-1185">Reference proteome</keyword>